<sequence length="308" mass="33945">MDLLNLDIFRTVAEERSVTRAAERLGRVQSNVTTRVQQLEEQLGSPLFLREGRRMVLTPAGHTLLGYADRLLTLAEEARQALKPDEASGRLRVGAMESTSITRLPVPLARVHADWPDLQLDLRTAPSRQLVEDVLEHRLDVALVAWPPPGLDVDDATMSYTPMYTESLLIALPATHPPVTAGAPLQVDTIAVFKRGCTYRQIGEDWMKQANGYAPHVLELGSYPAILACVAAGRCAGIVPQAMLDQMRSPPALRWVPIEDRVTMLVTREGYDTPAFNVFRKALQDDLCATTPPEGAPERAPELLTTEP</sequence>
<dbReference type="PROSITE" id="PS50931">
    <property type="entry name" value="HTH_LYSR"/>
    <property type="match status" value="1"/>
</dbReference>
<evidence type="ECO:0000259" key="5">
    <source>
        <dbReference type="PROSITE" id="PS50931"/>
    </source>
</evidence>
<organism evidence="6 7">
    <name type="scientific">Diaphorobacter ruginosibacter</name>
    <dbReference type="NCBI Taxonomy" id="1715720"/>
    <lineage>
        <taxon>Bacteria</taxon>
        <taxon>Pseudomonadati</taxon>
        <taxon>Pseudomonadota</taxon>
        <taxon>Betaproteobacteria</taxon>
        <taxon>Burkholderiales</taxon>
        <taxon>Comamonadaceae</taxon>
        <taxon>Diaphorobacter</taxon>
    </lineage>
</organism>
<dbReference type="RefSeq" id="WP_187597660.1">
    <property type="nucleotide sequence ID" value="NZ_CP060714.1"/>
</dbReference>
<keyword evidence="2" id="KW-0805">Transcription regulation</keyword>
<dbReference type="FunFam" id="1.10.10.10:FF:000001">
    <property type="entry name" value="LysR family transcriptional regulator"/>
    <property type="match status" value="1"/>
</dbReference>
<evidence type="ECO:0000313" key="7">
    <source>
        <dbReference type="Proteomes" id="UP000515811"/>
    </source>
</evidence>
<dbReference type="EMBL" id="CP060714">
    <property type="protein sequence ID" value="QNN57406.1"/>
    <property type="molecule type" value="Genomic_DNA"/>
</dbReference>
<accession>A0A7G9RP81</accession>
<evidence type="ECO:0000256" key="1">
    <source>
        <dbReference type="ARBA" id="ARBA00009437"/>
    </source>
</evidence>
<dbReference type="SUPFAM" id="SSF46785">
    <property type="entry name" value="Winged helix' DNA-binding domain"/>
    <property type="match status" value="1"/>
</dbReference>
<dbReference type="AlphaFoldDB" id="A0A7G9RP81"/>
<dbReference type="GO" id="GO:0000976">
    <property type="term" value="F:transcription cis-regulatory region binding"/>
    <property type="evidence" value="ECO:0007669"/>
    <property type="project" value="TreeGrafter"/>
</dbReference>
<evidence type="ECO:0000256" key="2">
    <source>
        <dbReference type="ARBA" id="ARBA00023015"/>
    </source>
</evidence>
<proteinExistence type="inferred from homology"/>
<dbReference type="SUPFAM" id="SSF53850">
    <property type="entry name" value="Periplasmic binding protein-like II"/>
    <property type="match status" value="1"/>
</dbReference>
<dbReference type="Pfam" id="PF00126">
    <property type="entry name" value="HTH_1"/>
    <property type="match status" value="1"/>
</dbReference>
<keyword evidence="7" id="KW-1185">Reference proteome</keyword>
<reference evidence="6 7" key="1">
    <citation type="submission" date="2020-08" db="EMBL/GenBank/DDBJ databases">
        <title>Genome sequence of Diaphorobacter ruginosibacter DSM 27467T.</title>
        <authorList>
            <person name="Hyun D.-W."/>
            <person name="Bae J.-W."/>
        </authorList>
    </citation>
    <scope>NUCLEOTIDE SEQUENCE [LARGE SCALE GENOMIC DNA]</scope>
    <source>
        <strain evidence="6 7">DSM 27467</strain>
    </source>
</reference>
<evidence type="ECO:0000256" key="3">
    <source>
        <dbReference type="ARBA" id="ARBA00023125"/>
    </source>
</evidence>
<dbReference type="Gene3D" id="1.10.10.10">
    <property type="entry name" value="Winged helix-like DNA-binding domain superfamily/Winged helix DNA-binding domain"/>
    <property type="match status" value="1"/>
</dbReference>
<dbReference type="PRINTS" id="PR00039">
    <property type="entry name" value="HTHLYSR"/>
</dbReference>
<keyword evidence="4" id="KW-0804">Transcription</keyword>
<gene>
    <name evidence="6" type="ORF">H9K76_00415</name>
</gene>
<dbReference type="InterPro" id="IPR005119">
    <property type="entry name" value="LysR_subst-bd"/>
</dbReference>
<dbReference type="GO" id="GO:0003700">
    <property type="term" value="F:DNA-binding transcription factor activity"/>
    <property type="evidence" value="ECO:0007669"/>
    <property type="project" value="InterPro"/>
</dbReference>
<dbReference type="InterPro" id="IPR000847">
    <property type="entry name" value="LysR_HTH_N"/>
</dbReference>
<evidence type="ECO:0000256" key="4">
    <source>
        <dbReference type="ARBA" id="ARBA00023163"/>
    </source>
</evidence>
<feature type="domain" description="HTH lysR-type" evidence="5">
    <location>
        <begin position="1"/>
        <end position="58"/>
    </location>
</feature>
<protein>
    <submittedName>
        <fullName evidence="6">LysR family transcriptional regulator</fullName>
    </submittedName>
</protein>
<dbReference type="KEGG" id="drg:H9K76_00415"/>
<dbReference type="PANTHER" id="PTHR30126">
    <property type="entry name" value="HTH-TYPE TRANSCRIPTIONAL REGULATOR"/>
    <property type="match status" value="1"/>
</dbReference>
<dbReference type="Proteomes" id="UP000515811">
    <property type="component" value="Chromosome"/>
</dbReference>
<dbReference type="Gene3D" id="3.40.190.290">
    <property type="match status" value="1"/>
</dbReference>
<name>A0A7G9RP81_9BURK</name>
<dbReference type="InterPro" id="IPR036390">
    <property type="entry name" value="WH_DNA-bd_sf"/>
</dbReference>
<evidence type="ECO:0000313" key="6">
    <source>
        <dbReference type="EMBL" id="QNN57406.1"/>
    </source>
</evidence>
<dbReference type="PANTHER" id="PTHR30126:SF40">
    <property type="entry name" value="HTH-TYPE TRANSCRIPTIONAL REGULATOR GLTR"/>
    <property type="match status" value="1"/>
</dbReference>
<dbReference type="Pfam" id="PF03466">
    <property type="entry name" value="LysR_substrate"/>
    <property type="match status" value="1"/>
</dbReference>
<dbReference type="InterPro" id="IPR036388">
    <property type="entry name" value="WH-like_DNA-bd_sf"/>
</dbReference>
<keyword evidence="3" id="KW-0238">DNA-binding</keyword>
<comment type="similarity">
    <text evidence="1">Belongs to the LysR transcriptional regulatory family.</text>
</comment>